<dbReference type="InterPro" id="IPR050301">
    <property type="entry name" value="NTE"/>
</dbReference>
<accession>A0ABS3YUN6</accession>
<dbReference type="CDD" id="cd07205">
    <property type="entry name" value="Pat_PNPLA6_PNPLA7_NTE1_like"/>
    <property type="match status" value="1"/>
</dbReference>
<evidence type="ECO:0000259" key="6">
    <source>
        <dbReference type="PROSITE" id="PS51635"/>
    </source>
</evidence>
<keyword evidence="5" id="KW-0732">Signal</keyword>
<gene>
    <name evidence="7" type="ORF">J7I42_15300</name>
</gene>
<evidence type="ECO:0000256" key="4">
    <source>
        <dbReference type="PROSITE-ProRule" id="PRU01161"/>
    </source>
</evidence>
<organism evidence="7 8">
    <name type="scientific">Niastella soli</name>
    <dbReference type="NCBI Taxonomy" id="2821487"/>
    <lineage>
        <taxon>Bacteria</taxon>
        <taxon>Pseudomonadati</taxon>
        <taxon>Bacteroidota</taxon>
        <taxon>Chitinophagia</taxon>
        <taxon>Chitinophagales</taxon>
        <taxon>Chitinophagaceae</taxon>
        <taxon>Niastella</taxon>
    </lineage>
</organism>
<dbReference type="InterPro" id="IPR002641">
    <property type="entry name" value="PNPLA_dom"/>
</dbReference>
<feature type="chain" id="PRO_5046307058" evidence="5">
    <location>
        <begin position="26"/>
        <end position="750"/>
    </location>
</feature>
<feature type="active site" description="Nucleophile" evidence="4">
    <location>
        <position position="69"/>
    </location>
</feature>
<dbReference type="PROSITE" id="PS51635">
    <property type="entry name" value="PNPLA"/>
    <property type="match status" value="1"/>
</dbReference>
<feature type="short sequence motif" description="DGA/G" evidence="4">
    <location>
        <begin position="213"/>
        <end position="215"/>
    </location>
</feature>
<feature type="active site" description="Proton acceptor" evidence="4">
    <location>
        <position position="213"/>
    </location>
</feature>
<evidence type="ECO:0000313" key="7">
    <source>
        <dbReference type="EMBL" id="MBO9201647.1"/>
    </source>
</evidence>
<dbReference type="InterPro" id="IPR016035">
    <property type="entry name" value="Acyl_Trfase/lysoPLipase"/>
</dbReference>
<name>A0ABS3YUN6_9BACT</name>
<comment type="caution">
    <text evidence="7">The sequence shown here is derived from an EMBL/GenBank/DDBJ whole genome shotgun (WGS) entry which is preliminary data.</text>
</comment>
<evidence type="ECO:0000313" key="8">
    <source>
        <dbReference type="Proteomes" id="UP000677244"/>
    </source>
</evidence>
<feature type="short sequence motif" description="GXGXXG" evidence="4">
    <location>
        <begin position="40"/>
        <end position="45"/>
    </location>
</feature>
<dbReference type="PANTHER" id="PTHR14226">
    <property type="entry name" value="NEUROPATHY TARGET ESTERASE/SWISS CHEESE D.MELANOGASTER"/>
    <property type="match status" value="1"/>
</dbReference>
<dbReference type="PANTHER" id="PTHR14226:SF76">
    <property type="entry name" value="NTE FAMILY PROTEIN RSSA"/>
    <property type="match status" value="1"/>
</dbReference>
<feature type="short sequence motif" description="GXSXG" evidence="4">
    <location>
        <begin position="67"/>
        <end position="71"/>
    </location>
</feature>
<dbReference type="Gene3D" id="2.40.160.50">
    <property type="entry name" value="membrane protein fhac: a member of the omp85/tpsb transporter family"/>
    <property type="match status" value="1"/>
</dbReference>
<keyword evidence="1 4" id="KW-0378">Hydrolase</keyword>
<keyword evidence="8" id="KW-1185">Reference proteome</keyword>
<feature type="signal peptide" evidence="5">
    <location>
        <begin position="1"/>
        <end position="25"/>
    </location>
</feature>
<dbReference type="RefSeq" id="WP_209139701.1">
    <property type="nucleotide sequence ID" value="NZ_JAGHKO010000004.1"/>
</dbReference>
<dbReference type="Pfam" id="PF01734">
    <property type="entry name" value="Patatin"/>
    <property type="match status" value="1"/>
</dbReference>
<evidence type="ECO:0000256" key="5">
    <source>
        <dbReference type="SAM" id="SignalP"/>
    </source>
</evidence>
<dbReference type="InterPro" id="IPR043864">
    <property type="entry name" value="Omp85-like_dom"/>
</dbReference>
<keyword evidence="3 4" id="KW-0443">Lipid metabolism</keyword>
<protein>
    <submittedName>
        <fullName evidence="7">Patatin-like phospholipase family protein</fullName>
    </submittedName>
</protein>
<keyword evidence="2 4" id="KW-0442">Lipid degradation</keyword>
<evidence type="ECO:0000256" key="3">
    <source>
        <dbReference type="ARBA" id="ARBA00023098"/>
    </source>
</evidence>
<dbReference type="SUPFAM" id="SSF52151">
    <property type="entry name" value="FabD/lysophospholipase-like"/>
    <property type="match status" value="1"/>
</dbReference>
<dbReference type="EMBL" id="JAGHKO010000004">
    <property type="protein sequence ID" value="MBO9201647.1"/>
    <property type="molecule type" value="Genomic_DNA"/>
</dbReference>
<reference evidence="7 8" key="1">
    <citation type="submission" date="2021-03" db="EMBL/GenBank/DDBJ databases">
        <title>Assistant Professor.</title>
        <authorList>
            <person name="Huq M.A."/>
        </authorList>
    </citation>
    <scope>NUCLEOTIDE SEQUENCE [LARGE SCALE GENOMIC DNA]</scope>
    <source>
        <strain evidence="7 8">MAH-29</strain>
    </source>
</reference>
<evidence type="ECO:0000256" key="1">
    <source>
        <dbReference type="ARBA" id="ARBA00022801"/>
    </source>
</evidence>
<dbReference type="Pfam" id="PF19143">
    <property type="entry name" value="Omp85_2"/>
    <property type="match status" value="1"/>
</dbReference>
<dbReference type="Proteomes" id="UP000677244">
    <property type="component" value="Unassembled WGS sequence"/>
</dbReference>
<dbReference type="Gene3D" id="3.40.1090.10">
    <property type="entry name" value="Cytosolic phospholipase A2 catalytic domain"/>
    <property type="match status" value="2"/>
</dbReference>
<sequence>MVKFKSYKPGFTWLLFFLVSQSASAQMPAPRPKIGVTLSGGGAKGLAHIGILKAIDSAGLKVDYVTGTSMGSIIGSLYAIGYTADSIEKITRKIDWDLLLSNSVSLRSIFMEEKDEYSKYVVELPWQNSNFRLPSGLLQGQELWLKFSELYFPVYQQKDFSQFSIPFRCIGTDVGNGEAIVMKDGEIISAIRSSMAIPSVFTAIDFKGKRMVDGGIVRNFPVRDVKDMGANIVIGSNVASGLLPSEKVRNALQILLQIAFFREAEDAKTEVPQCDIYIPFKLQKYTMGSFGDGSAILDSGIIEGHKLYPRFKQLSDSLNTIYGPVEMVSNRLPMVNTATISSYEVHGVERTSSEFFVHTMNLQLNRSYTAHQLSNMVRQAYGTRYYSRITYSLQPQPNGTCKVIFDVTENPFTFAKLGIHYNRFTGIGIIANLTARNFFVTNSRSLVTVNIGESFRIRGEHLQYLGRLKNFAFVAETQFDRLDVNSYDQYKQDGLYKQTFFKIGEKFQYSPSRSFTIGAGHRFEWVHYTPKITKGLDLRGSNSYNTLYGFVGYNSLDKAIFSRKGVKLYGEAGRVLEQHPQLDFLTNGEPLPNPTNLSTEPYFRTTLDVESYIPFSQRTTLLLNGQGGVNFNYKRNVLNEFAIGGLTKLFRNQITFAGLQEGTLYTPAVAMLQGGVRVNLWTNNYITGKANILFNNFISRSDFFSNNPNFLSGYSLTYSYNFALGPLEISTMYCDQTKKLQWYINLGIPF</sequence>
<proteinExistence type="predicted"/>
<evidence type="ECO:0000256" key="2">
    <source>
        <dbReference type="ARBA" id="ARBA00022963"/>
    </source>
</evidence>
<feature type="domain" description="PNPLA" evidence="6">
    <location>
        <begin position="36"/>
        <end position="226"/>
    </location>
</feature>